<name>Q9LTN4_ARATH</name>
<dbReference type="EMBL" id="AB024037">
    <property type="protein sequence ID" value="BAA97406.1"/>
    <property type="molecule type" value="Genomic_DNA"/>
</dbReference>
<protein>
    <submittedName>
        <fullName evidence="1">Uncharacterized protein</fullName>
    </submittedName>
</protein>
<reference evidence="1" key="1">
    <citation type="journal article" date="2000" name="DNA Res.">
        <title>Structural analysis of Arabidopsis thaliana chromosome 5. X. Sequence features of the regions of 3,076,755 bp covered by sixty P1 and TAC clones.</title>
        <authorList>
            <person name="Sato S."/>
            <person name="Nakamura Y."/>
            <person name="Kaneko T."/>
            <person name="Katoh T."/>
            <person name="Asamizu E."/>
            <person name="Kotani H."/>
            <person name="Tabata S."/>
        </authorList>
    </citation>
    <scope>NUCLEOTIDE SEQUENCE [LARGE SCALE GENOMIC DNA]</scope>
    <source>
        <strain>cv. Columbia</strain>
    </source>
</reference>
<proteinExistence type="predicted"/>
<organism evidence="1">
    <name type="scientific">Arabidopsis thaliana</name>
    <name type="common">Mouse-ear cress</name>
    <dbReference type="NCBI Taxonomy" id="3702"/>
    <lineage>
        <taxon>Eukaryota</taxon>
        <taxon>Viridiplantae</taxon>
        <taxon>Streptophyta</taxon>
        <taxon>Embryophyta</taxon>
        <taxon>Tracheophyta</taxon>
        <taxon>Spermatophyta</taxon>
        <taxon>Magnoliopsida</taxon>
        <taxon>eudicotyledons</taxon>
        <taxon>Gunneridae</taxon>
        <taxon>Pentapetalae</taxon>
        <taxon>rosids</taxon>
        <taxon>malvids</taxon>
        <taxon>Brassicales</taxon>
        <taxon>Brassicaceae</taxon>
        <taxon>Camelineae</taxon>
        <taxon>Arabidopsis</taxon>
    </lineage>
</organism>
<evidence type="ECO:0000313" key="1">
    <source>
        <dbReference type="EMBL" id="BAA97406.1"/>
    </source>
</evidence>
<dbReference type="AlphaFoldDB" id="Q9LTN4"/>
<sequence>MSTFLQDLQALSHAPIFKDLPALPRAPISEDSQALLQSSIFEDRRALKRAYIFPPIAILRLLQKSTLAQTKNFSLVRAKLACFRFQKNIRQSQETFSRRTRGGLIMGYGLCPLCPIRPKHK</sequence>
<accession>Q9LTN4</accession>